<evidence type="ECO:0000313" key="3">
    <source>
        <dbReference type="Proteomes" id="UP000015106"/>
    </source>
</evidence>
<feature type="compositionally biased region" description="Polar residues" evidence="1">
    <location>
        <begin position="42"/>
        <end position="54"/>
    </location>
</feature>
<organism evidence="2 3">
    <name type="scientific">Triticum urartu</name>
    <name type="common">Red wild einkorn</name>
    <name type="synonym">Crithodium urartu</name>
    <dbReference type="NCBI Taxonomy" id="4572"/>
    <lineage>
        <taxon>Eukaryota</taxon>
        <taxon>Viridiplantae</taxon>
        <taxon>Streptophyta</taxon>
        <taxon>Embryophyta</taxon>
        <taxon>Tracheophyta</taxon>
        <taxon>Spermatophyta</taxon>
        <taxon>Magnoliopsida</taxon>
        <taxon>Liliopsida</taxon>
        <taxon>Poales</taxon>
        <taxon>Poaceae</taxon>
        <taxon>BOP clade</taxon>
        <taxon>Pooideae</taxon>
        <taxon>Triticodae</taxon>
        <taxon>Triticeae</taxon>
        <taxon>Triticinae</taxon>
        <taxon>Triticum</taxon>
    </lineage>
</organism>
<feature type="region of interest" description="Disordered" evidence="1">
    <location>
        <begin position="1"/>
        <end position="97"/>
    </location>
</feature>
<feature type="compositionally biased region" description="Low complexity" evidence="1">
    <location>
        <begin position="15"/>
        <end position="33"/>
    </location>
</feature>
<protein>
    <submittedName>
        <fullName evidence="2">Uncharacterized protein</fullName>
    </submittedName>
</protein>
<dbReference type="EnsemblPlants" id="TuG1812G0200002062.01.T01">
    <property type="protein sequence ID" value="TuG1812G0200002062.01.T01.cds446824"/>
    <property type="gene ID" value="TuG1812G0200002062.01"/>
</dbReference>
<accession>A0A8R7PCH9</accession>
<reference evidence="3" key="1">
    <citation type="journal article" date="2013" name="Nature">
        <title>Draft genome of the wheat A-genome progenitor Triticum urartu.</title>
        <authorList>
            <person name="Ling H.Q."/>
            <person name="Zhao S."/>
            <person name="Liu D."/>
            <person name="Wang J."/>
            <person name="Sun H."/>
            <person name="Zhang C."/>
            <person name="Fan H."/>
            <person name="Li D."/>
            <person name="Dong L."/>
            <person name="Tao Y."/>
            <person name="Gao C."/>
            <person name="Wu H."/>
            <person name="Li Y."/>
            <person name="Cui Y."/>
            <person name="Guo X."/>
            <person name="Zheng S."/>
            <person name="Wang B."/>
            <person name="Yu K."/>
            <person name="Liang Q."/>
            <person name="Yang W."/>
            <person name="Lou X."/>
            <person name="Chen J."/>
            <person name="Feng M."/>
            <person name="Jian J."/>
            <person name="Zhang X."/>
            <person name="Luo G."/>
            <person name="Jiang Y."/>
            <person name="Liu J."/>
            <person name="Wang Z."/>
            <person name="Sha Y."/>
            <person name="Zhang B."/>
            <person name="Wu H."/>
            <person name="Tang D."/>
            <person name="Shen Q."/>
            <person name="Xue P."/>
            <person name="Zou S."/>
            <person name="Wang X."/>
            <person name="Liu X."/>
            <person name="Wang F."/>
            <person name="Yang Y."/>
            <person name="An X."/>
            <person name="Dong Z."/>
            <person name="Zhang K."/>
            <person name="Zhang X."/>
            <person name="Luo M.C."/>
            <person name="Dvorak J."/>
            <person name="Tong Y."/>
            <person name="Wang J."/>
            <person name="Yang H."/>
            <person name="Li Z."/>
            <person name="Wang D."/>
            <person name="Zhang A."/>
            <person name="Wang J."/>
        </authorList>
    </citation>
    <scope>NUCLEOTIDE SEQUENCE</scope>
    <source>
        <strain evidence="3">cv. G1812</strain>
    </source>
</reference>
<sequence>PSRHSQALSLIRVQHLSSSPLERSHSRISSSSERPPPASSSQHQEPPSQVANGRSQDEARRRRRHGRRARGLRGRRRGPGPGARLRRRGRRAPRRGLLRRRRLRIPLLLDPSSTLRSVACDPSWSCPSWFIVLGVCACVRAGV</sequence>
<reference evidence="2" key="3">
    <citation type="submission" date="2022-06" db="UniProtKB">
        <authorList>
            <consortium name="EnsemblPlants"/>
        </authorList>
    </citation>
    <scope>IDENTIFICATION</scope>
</reference>
<dbReference type="Proteomes" id="UP000015106">
    <property type="component" value="Chromosome 2"/>
</dbReference>
<proteinExistence type="predicted"/>
<dbReference type="Gramene" id="TuG1812G0200002062.01.T01">
    <property type="protein sequence ID" value="TuG1812G0200002062.01.T01.cds446824"/>
    <property type="gene ID" value="TuG1812G0200002062.01"/>
</dbReference>
<evidence type="ECO:0000313" key="2">
    <source>
        <dbReference type="EnsemblPlants" id="TuG1812G0200002062.01.T01.cds446824"/>
    </source>
</evidence>
<reference evidence="2" key="2">
    <citation type="submission" date="2018-03" db="EMBL/GenBank/DDBJ databases">
        <title>The Triticum urartu genome reveals the dynamic nature of wheat genome evolution.</title>
        <authorList>
            <person name="Ling H."/>
            <person name="Ma B."/>
            <person name="Shi X."/>
            <person name="Liu H."/>
            <person name="Dong L."/>
            <person name="Sun H."/>
            <person name="Cao Y."/>
            <person name="Gao Q."/>
            <person name="Zheng S."/>
            <person name="Li Y."/>
            <person name="Yu Y."/>
            <person name="Du H."/>
            <person name="Qi M."/>
            <person name="Li Y."/>
            <person name="Yu H."/>
            <person name="Cui Y."/>
            <person name="Wang N."/>
            <person name="Chen C."/>
            <person name="Wu H."/>
            <person name="Zhao Y."/>
            <person name="Zhang J."/>
            <person name="Li Y."/>
            <person name="Zhou W."/>
            <person name="Zhang B."/>
            <person name="Hu W."/>
            <person name="Eijk M."/>
            <person name="Tang J."/>
            <person name="Witsenboer H."/>
            <person name="Zhao S."/>
            <person name="Li Z."/>
            <person name="Zhang A."/>
            <person name="Wang D."/>
            <person name="Liang C."/>
        </authorList>
    </citation>
    <scope>NUCLEOTIDE SEQUENCE [LARGE SCALE GENOMIC DNA]</scope>
    <source>
        <strain evidence="2">cv. G1812</strain>
    </source>
</reference>
<name>A0A8R7PCH9_TRIUA</name>
<evidence type="ECO:0000256" key="1">
    <source>
        <dbReference type="SAM" id="MobiDB-lite"/>
    </source>
</evidence>
<dbReference type="AlphaFoldDB" id="A0A8R7PCH9"/>
<feature type="compositionally biased region" description="Basic residues" evidence="1">
    <location>
        <begin position="61"/>
        <end position="97"/>
    </location>
</feature>
<keyword evidence="3" id="KW-1185">Reference proteome</keyword>